<dbReference type="CDD" id="cd00780">
    <property type="entry name" value="NTF2"/>
    <property type="match status" value="1"/>
</dbReference>
<dbReference type="OrthoDB" id="6507044at2759"/>
<gene>
    <name evidence="4" type="primary">RvY_06845-1</name>
    <name evidence="4" type="synonym">RvY_06845.1</name>
    <name evidence="4" type="ORF">RvY_06845</name>
</gene>
<dbReference type="InterPro" id="IPR032710">
    <property type="entry name" value="NTF2-like_dom_sf"/>
</dbReference>
<dbReference type="STRING" id="947166.A0A1D1V003"/>
<dbReference type="InterPro" id="IPR002075">
    <property type="entry name" value="NTF2_dom"/>
</dbReference>
<keyword evidence="2" id="KW-0813">Transport</keyword>
<dbReference type="InterPro" id="IPR018222">
    <property type="entry name" value="Nuclear_transport_factor_2_euk"/>
</dbReference>
<dbReference type="PANTHER" id="PTHR12612">
    <property type="entry name" value="NUCLEAR TRANSPORT FACTOR 2"/>
    <property type="match status" value="1"/>
</dbReference>
<dbReference type="AlphaFoldDB" id="A0A1D1V003"/>
<keyword evidence="5" id="KW-1185">Reference proteome</keyword>
<protein>
    <recommendedName>
        <fullName evidence="2">NTF2-related export protein</fullName>
    </recommendedName>
</protein>
<dbReference type="PROSITE" id="PS50177">
    <property type="entry name" value="NTF2_DOMAIN"/>
    <property type="match status" value="1"/>
</dbReference>
<dbReference type="GO" id="GO:0005737">
    <property type="term" value="C:cytoplasm"/>
    <property type="evidence" value="ECO:0007669"/>
    <property type="project" value="UniProtKB-SubCell"/>
</dbReference>
<dbReference type="Gene3D" id="3.10.450.50">
    <property type="match status" value="1"/>
</dbReference>
<dbReference type="SUPFAM" id="SSF54427">
    <property type="entry name" value="NTF2-like"/>
    <property type="match status" value="1"/>
</dbReference>
<accession>A0A1D1V003</accession>
<sequence length="133" mass="15044">MADFRVQFEEIGGAFVQHFYNLFDNANAESRANNLIPLFLNEQCFQTYENSKASGVEAIRACLQKLSFQKIQRSITTVDCQPLSDGVLVGVMGMVKTDEDPVHSYSETFVLRATNNNFFITNHIFRMAIHNVG</sequence>
<keyword evidence="2" id="KW-0539">Nucleus</keyword>
<dbReference type="GO" id="GO:0051028">
    <property type="term" value="P:mRNA transport"/>
    <property type="evidence" value="ECO:0007669"/>
    <property type="project" value="UniProtKB-UniRule"/>
</dbReference>
<comment type="function">
    <text evidence="2">Has a role in nuclear-cytoplasmic transport of proteins and mRNAs.</text>
</comment>
<proteinExistence type="predicted"/>
<dbReference type="Pfam" id="PF02136">
    <property type="entry name" value="NTF2"/>
    <property type="match status" value="1"/>
</dbReference>
<comment type="subcellular location">
    <subcellularLocation>
        <location evidence="2">Cytoplasm</location>
    </subcellularLocation>
    <subcellularLocation>
        <location evidence="2">Nucleus</location>
    </subcellularLocation>
</comment>
<evidence type="ECO:0000256" key="1">
    <source>
        <dbReference type="ARBA" id="ARBA00022490"/>
    </source>
</evidence>
<keyword evidence="1 2" id="KW-0963">Cytoplasm</keyword>
<feature type="domain" description="NTF2" evidence="3">
    <location>
        <begin position="11"/>
        <end position="127"/>
    </location>
</feature>
<dbReference type="Proteomes" id="UP000186922">
    <property type="component" value="Unassembled WGS sequence"/>
</dbReference>
<evidence type="ECO:0000313" key="5">
    <source>
        <dbReference type="Proteomes" id="UP000186922"/>
    </source>
</evidence>
<evidence type="ECO:0000313" key="4">
    <source>
        <dbReference type="EMBL" id="GAU95179.1"/>
    </source>
</evidence>
<comment type="caution">
    <text evidence="4">The sequence shown here is derived from an EMBL/GenBank/DDBJ whole genome shotgun (WGS) entry which is preliminary data.</text>
</comment>
<evidence type="ECO:0000256" key="2">
    <source>
        <dbReference type="RuleBase" id="RU369002"/>
    </source>
</evidence>
<dbReference type="GO" id="GO:0006606">
    <property type="term" value="P:protein import into nucleus"/>
    <property type="evidence" value="ECO:0007669"/>
    <property type="project" value="UniProtKB-ARBA"/>
</dbReference>
<keyword evidence="2" id="KW-0653">Protein transport</keyword>
<dbReference type="EMBL" id="BDGG01000003">
    <property type="protein sequence ID" value="GAU95179.1"/>
    <property type="molecule type" value="Genomic_DNA"/>
</dbReference>
<dbReference type="FunFam" id="3.10.450.50:FF:000005">
    <property type="entry name" value="Nuclear transport factor 2"/>
    <property type="match status" value="1"/>
</dbReference>
<name>A0A1D1V003_RAMVA</name>
<dbReference type="InterPro" id="IPR045875">
    <property type="entry name" value="NTF2"/>
</dbReference>
<dbReference type="GO" id="GO:0005635">
    <property type="term" value="C:nuclear envelope"/>
    <property type="evidence" value="ECO:0007669"/>
    <property type="project" value="UniProtKB-ARBA"/>
</dbReference>
<evidence type="ECO:0000259" key="3">
    <source>
        <dbReference type="PROSITE" id="PS50177"/>
    </source>
</evidence>
<organism evidence="4 5">
    <name type="scientific">Ramazzottius varieornatus</name>
    <name type="common">Water bear</name>
    <name type="synonym">Tardigrade</name>
    <dbReference type="NCBI Taxonomy" id="947166"/>
    <lineage>
        <taxon>Eukaryota</taxon>
        <taxon>Metazoa</taxon>
        <taxon>Ecdysozoa</taxon>
        <taxon>Tardigrada</taxon>
        <taxon>Eutardigrada</taxon>
        <taxon>Parachela</taxon>
        <taxon>Hypsibioidea</taxon>
        <taxon>Ramazzottiidae</taxon>
        <taxon>Ramazzottius</taxon>
    </lineage>
</organism>
<reference evidence="4 5" key="1">
    <citation type="journal article" date="2016" name="Nat. Commun.">
        <title>Extremotolerant tardigrade genome and improved radiotolerance of human cultured cells by tardigrade-unique protein.</title>
        <authorList>
            <person name="Hashimoto T."/>
            <person name="Horikawa D.D."/>
            <person name="Saito Y."/>
            <person name="Kuwahara H."/>
            <person name="Kozuka-Hata H."/>
            <person name="Shin-I T."/>
            <person name="Minakuchi Y."/>
            <person name="Ohishi K."/>
            <person name="Motoyama A."/>
            <person name="Aizu T."/>
            <person name="Enomoto A."/>
            <person name="Kondo K."/>
            <person name="Tanaka S."/>
            <person name="Hara Y."/>
            <person name="Koshikawa S."/>
            <person name="Sagara H."/>
            <person name="Miura T."/>
            <person name="Yokobori S."/>
            <person name="Miyagawa K."/>
            <person name="Suzuki Y."/>
            <person name="Kubo T."/>
            <person name="Oyama M."/>
            <person name="Kohara Y."/>
            <person name="Fujiyama A."/>
            <person name="Arakawa K."/>
            <person name="Katayama T."/>
            <person name="Toyoda A."/>
            <person name="Kunieda T."/>
        </authorList>
    </citation>
    <scope>NUCLEOTIDE SEQUENCE [LARGE SCALE GENOMIC DNA]</scope>
    <source>
        <strain evidence="4 5">YOKOZUNA-1</strain>
    </source>
</reference>